<evidence type="ECO:0008006" key="3">
    <source>
        <dbReference type="Google" id="ProtNLM"/>
    </source>
</evidence>
<dbReference type="SUPFAM" id="SSF56219">
    <property type="entry name" value="DNase I-like"/>
    <property type="match status" value="1"/>
</dbReference>
<dbReference type="EMBL" id="QGNW01001181">
    <property type="protein sequence ID" value="RVW51403.1"/>
    <property type="molecule type" value="Genomic_DNA"/>
</dbReference>
<sequence>MPFGGSFQETEGELTVSPLNVCLAEERLGEKVVGGSFPLKEGRDDRVEKEGEDVELWRMRERRDRFERVSGKKRKGQRPSRFDRKLKKLEWSGAVEDGGVYGPTVKVEREDFLSELGAIRGLWNEPWCVAGDFNMIRFPFERSRGGRLSPTMRRFSEVVEDLELRDLSLQGGLFTWSEGGIQVVLARLVFDHSPILLDGGGMRRGPTPFRFENMWLKEEGFEEVFGQIDSKKHKAWHLMDFWDKEESVRSLSLEEEEARKEMTSAHRRSHLTRVKVNGRWFTEESEIKEEVSRAFQGPLADPGDWKPGIDGLNFERLEEMDVEGLEKPFSEEEVFIDWAELAEYLERDGFKSIHEAVGADCR</sequence>
<evidence type="ECO:0000313" key="1">
    <source>
        <dbReference type="EMBL" id="RVW51403.1"/>
    </source>
</evidence>
<reference evidence="1 2" key="1">
    <citation type="journal article" date="2018" name="PLoS Genet.">
        <title>Population sequencing reveals clonal diversity and ancestral inbreeding in the grapevine cultivar Chardonnay.</title>
        <authorList>
            <person name="Roach M.J."/>
            <person name="Johnson D.L."/>
            <person name="Bohlmann J."/>
            <person name="van Vuuren H.J."/>
            <person name="Jones S.J."/>
            <person name="Pretorius I.S."/>
            <person name="Schmidt S.A."/>
            <person name="Borneman A.R."/>
        </authorList>
    </citation>
    <scope>NUCLEOTIDE SEQUENCE [LARGE SCALE GENOMIC DNA]</scope>
    <source>
        <strain evidence="2">cv. Chardonnay</strain>
        <tissue evidence="1">Leaf</tissue>
    </source>
</reference>
<organism evidence="1 2">
    <name type="scientific">Vitis vinifera</name>
    <name type="common">Grape</name>
    <dbReference type="NCBI Taxonomy" id="29760"/>
    <lineage>
        <taxon>Eukaryota</taxon>
        <taxon>Viridiplantae</taxon>
        <taxon>Streptophyta</taxon>
        <taxon>Embryophyta</taxon>
        <taxon>Tracheophyta</taxon>
        <taxon>Spermatophyta</taxon>
        <taxon>Magnoliopsida</taxon>
        <taxon>eudicotyledons</taxon>
        <taxon>Gunneridae</taxon>
        <taxon>Pentapetalae</taxon>
        <taxon>rosids</taxon>
        <taxon>Vitales</taxon>
        <taxon>Vitaceae</taxon>
        <taxon>Viteae</taxon>
        <taxon>Vitis</taxon>
    </lineage>
</organism>
<dbReference type="Gene3D" id="3.60.10.10">
    <property type="entry name" value="Endonuclease/exonuclease/phosphatase"/>
    <property type="match status" value="1"/>
</dbReference>
<dbReference type="PANTHER" id="PTHR33710">
    <property type="entry name" value="BNAC02G09200D PROTEIN"/>
    <property type="match status" value="1"/>
</dbReference>
<accession>A0A438EUN8</accession>
<proteinExistence type="predicted"/>
<dbReference type="PANTHER" id="PTHR33710:SF64">
    <property type="entry name" value="ENDONUCLEASE_EXONUCLEASE_PHOSPHATASE DOMAIN-CONTAINING PROTEIN"/>
    <property type="match status" value="1"/>
</dbReference>
<protein>
    <recommendedName>
        <fullName evidence="3">DUF4283 domain-containing protein</fullName>
    </recommendedName>
</protein>
<dbReference type="InterPro" id="IPR036691">
    <property type="entry name" value="Endo/exonu/phosph_ase_sf"/>
</dbReference>
<evidence type="ECO:0000313" key="2">
    <source>
        <dbReference type="Proteomes" id="UP000288805"/>
    </source>
</evidence>
<comment type="caution">
    <text evidence="1">The sequence shown here is derived from an EMBL/GenBank/DDBJ whole genome shotgun (WGS) entry which is preliminary data.</text>
</comment>
<dbReference type="AlphaFoldDB" id="A0A438EUN8"/>
<gene>
    <name evidence="1" type="ORF">CK203_097169</name>
</gene>
<dbReference type="Proteomes" id="UP000288805">
    <property type="component" value="Unassembled WGS sequence"/>
</dbReference>
<name>A0A438EUN8_VITVI</name>